<feature type="domain" description="Ig-like" evidence="2">
    <location>
        <begin position="1066"/>
        <end position="1147"/>
    </location>
</feature>
<organism evidence="4 5">
    <name type="scientific">Belliella filtrata</name>
    <dbReference type="NCBI Taxonomy" id="2923435"/>
    <lineage>
        <taxon>Bacteria</taxon>
        <taxon>Pseudomonadati</taxon>
        <taxon>Bacteroidota</taxon>
        <taxon>Cytophagia</taxon>
        <taxon>Cytophagales</taxon>
        <taxon>Cyclobacteriaceae</taxon>
        <taxon>Belliella</taxon>
    </lineage>
</organism>
<evidence type="ECO:0000313" key="4">
    <source>
        <dbReference type="EMBL" id="MCH7410342.1"/>
    </source>
</evidence>
<dbReference type="PROSITE" id="PS00018">
    <property type="entry name" value="EF_HAND_1"/>
    <property type="match status" value="1"/>
</dbReference>
<dbReference type="NCBIfam" id="TIGR01451">
    <property type="entry name" value="B_ant_repeat"/>
    <property type="match status" value="2"/>
</dbReference>
<keyword evidence="5" id="KW-1185">Reference proteome</keyword>
<comment type="caution">
    <text evidence="4">The sequence shown here is derived from an EMBL/GenBank/DDBJ whole genome shotgun (WGS) entry which is preliminary data.</text>
</comment>
<feature type="chain" id="PRO_5046473361" evidence="1">
    <location>
        <begin position="35"/>
        <end position="1297"/>
    </location>
</feature>
<feature type="domain" description="DUF7507" evidence="3">
    <location>
        <begin position="1262"/>
        <end position="1297"/>
    </location>
</feature>
<feature type="signal peptide" evidence="1">
    <location>
        <begin position="1"/>
        <end position="34"/>
    </location>
</feature>
<gene>
    <name evidence="4" type="ORF">MM239_13120</name>
</gene>
<dbReference type="InterPro" id="IPR018247">
    <property type="entry name" value="EF_Hand_1_Ca_BS"/>
</dbReference>
<feature type="domain" description="DUF7507" evidence="3">
    <location>
        <begin position="1151"/>
        <end position="1250"/>
    </location>
</feature>
<dbReference type="Pfam" id="PF24346">
    <property type="entry name" value="DUF7507"/>
    <property type="match status" value="2"/>
</dbReference>
<dbReference type="InterPro" id="IPR044023">
    <property type="entry name" value="Ig_7"/>
</dbReference>
<dbReference type="InterPro" id="IPR055354">
    <property type="entry name" value="DUF7507"/>
</dbReference>
<reference evidence="4" key="1">
    <citation type="submission" date="2022-03" db="EMBL/GenBank/DDBJ databases">
        <title>De novo assembled genomes of Belliella spp. (Cyclobacteriaceae) strains.</title>
        <authorList>
            <person name="Szabo A."/>
            <person name="Korponai K."/>
            <person name="Felfoldi T."/>
        </authorList>
    </citation>
    <scope>NUCLEOTIDE SEQUENCE</scope>
    <source>
        <strain evidence="4">DSM 111904</strain>
    </source>
</reference>
<dbReference type="EMBL" id="JAKZGP010000034">
    <property type="protein sequence ID" value="MCH7410342.1"/>
    <property type="molecule type" value="Genomic_DNA"/>
</dbReference>
<sequence>MKKLYKALHKYRFALISFLIVLAGASLNFTIAQNDNVKPFQKRVGTPQPPSGVFNIKGDYTLIGNTNLTLQNYTGSANNSNNVMVYVDVDDVPQTLNSSSANLVLSEENGADPSCSEILYAGLYWSGRATPRLGNTFSVTKGVVDGSPQQVNNQSQTLTDGQSVNFTDGYTVLMSRHGGGNNRYIRYTFSGTGDSYQFQWDNSGSNQIGYRVGTSGDFIPVQGLQITTNNNNSISTATFTPISIEIDGVTFSVNRLTRDPRTNNSMDVGSNVNTIRLNANGTFIPQIPNTVQFDKRKVKFKGPSASTYTEFTANQNDIYYPNGNHEDMYTAYVDVTSYVKQNGLGEYTVADIALTEGNGGSVGYYGHWGLVVVYENSKMPWRDITLFDGYSFVRSPGSGAQAVGEFNISGFSSVQNGDVNIKLGVLAGEGDRGITGDFLEIRNAANSGWQRLTHPLNSTGNFFNSSIYTPVRNANGDLVETPRSPNLLNNTGIDIAMWDVPNPNNSIIGNGQTSTRFRYGTTGDLYTIYMVAFAVDAYVPDVEGLNELIAIDGNSPGANPTLEPGTEFTYKVDIRNKGTEAVQDFELVIPLPYTASFSGDLSDIISQINFGGGNAEAPIFDPTAGSTGSIIWKINNLPLPESGDPNEVLASLTYTLKATENCFVLAQADCEAFVEVEGFLKGKGAVSQSVFNAVPLITGYNEDGTCDGEPVTTPIRIPIVNAVEWVQQNCQGENLLLEFFFCNVSAGIPVSEIRGNFPTGTRFYDGPDPINFTEFNENNSFPADGGQFYAIPPNSSECIFQFDIVVTIVTTNPDIPNTEDLTFCEGENAGNLSQYIALSEDGQASGYQLYYFTQEVGGNAVSNPLINTSSVGTVTYWVAEGPSSGCFGDRVPVTISVTPKSAAPIVKNTVECQADGTFGYEVLASPGATLLYYEDNNPSSQAIQVTPMVDLSQPGTYTVWVSQIESGSNCESPRVQVSVTVNSVPVLVVTNPEAVCEPRKVNLTDAAITNGSSGISSLTYFSDAAATQELANPNEVNVSGTYYIKAINSEGCFVIAPVVVTINPTPSSPELIDHITVCATDPIQTLDGNDAIIKEAGLIYKWYTTADGNTEVEPLWSEVGSVTYYVSAITPSGCCSPVRTAVTLTINDCNVEIIKEVDFTEIDQPRTLTYTITVSNPGSAPLSGVVVTDPLTNDTNPLDLVSGDTNNDGLLDTDEIWVYNTTFDVTQALIDSGADIVNTAFVNTDQADEQKSSAVTEIDRNATITIIKSDNGAAITAAGEVITYTITVENTGNVTLE</sequence>
<feature type="non-terminal residue" evidence="4">
    <location>
        <position position="1297"/>
    </location>
</feature>
<accession>A0ABS9V1P6</accession>
<keyword evidence="1" id="KW-0732">Signal</keyword>
<proteinExistence type="predicted"/>
<evidence type="ECO:0000259" key="2">
    <source>
        <dbReference type="Pfam" id="PF19081"/>
    </source>
</evidence>
<evidence type="ECO:0000256" key="1">
    <source>
        <dbReference type="SAM" id="SignalP"/>
    </source>
</evidence>
<dbReference type="InterPro" id="IPR047589">
    <property type="entry name" value="DUF11_rpt"/>
</dbReference>
<evidence type="ECO:0000313" key="5">
    <source>
        <dbReference type="Proteomes" id="UP001165489"/>
    </source>
</evidence>
<name>A0ABS9V1P6_9BACT</name>
<evidence type="ECO:0000259" key="3">
    <source>
        <dbReference type="Pfam" id="PF24346"/>
    </source>
</evidence>
<dbReference type="Pfam" id="PF19081">
    <property type="entry name" value="Ig_7"/>
    <property type="match status" value="1"/>
</dbReference>
<protein>
    <submittedName>
        <fullName evidence="4">Uncharacterized protein</fullName>
    </submittedName>
</protein>
<dbReference type="RefSeq" id="WP_241348710.1">
    <property type="nucleotide sequence ID" value="NZ_JAKZGP010000034.1"/>
</dbReference>
<dbReference type="Proteomes" id="UP001165489">
    <property type="component" value="Unassembled WGS sequence"/>
</dbReference>